<organism evidence="1 2">
    <name type="scientific">Paramuricea clavata</name>
    <name type="common">Red gorgonian</name>
    <name type="synonym">Violescent sea-whip</name>
    <dbReference type="NCBI Taxonomy" id="317549"/>
    <lineage>
        <taxon>Eukaryota</taxon>
        <taxon>Metazoa</taxon>
        <taxon>Cnidaria</taxon>
        <taxon>Anthozoa</taxon>
        <taxon>Octocorallia</taxon>
        <taxon>Malacalcyonacea</taxon>
        <taxon>Plexauridae</taxon>
        <taxon>Paramuricea</taxon>
    </lineage>
</organism>
<gene>
    <name evidence="1" type="ORF">PACLA_8A062357</name>
</gene>
<keyword evidence="2" id="KW-1185">Reference proteome</keyword>
<name>A0A6S7J1T8_PARCT</name>
<dbReference type="Proteomes" id="UP001152795">
    <property type="component" value="Unassembled WGS sequence"/>
</dbReference>
<dbReference type="EMBL" id="CACRXK020012966">
    <property type="protein sequence ID" value="CAB4024328.1"/>
    <property type="molecule type" value="Genomic_DNA"/>
</dbReference>
<evidence type="ECO:0000313" key="1">
    <source>
        <dbReference type="EMBL" id="CAB4024328.1"/>
    </source>
</evidence>
<evidence type="ECO:0000313" key="2">
    <source>
        <dbReference type="Proteomes" id="UP001152795"/>
    </source>
</evidence>
<sequence length="107" mass="12031">MAVCAFKNLVNESSVCGTSSEYTELHCISLKDCNRDVRRHLKLHKISNNEGVNNEMKLLLARAGGGRGTAVFQQTTIFERVDDKPSPPEEESSSFLDEITNPWAFWI</sequence>
<comment type="caution">
    <text evidence="1">The sequence shown here is derived from an EMBL/GenBank/DDBJ whole genome shotgun (WGS) entry which is preliminary data.</text>
</comment>
<protein>
    <submittedName>
        <fullName evidence="1">Uncharacterized protein</fullName>
    </submittedName>
</protein>
<accession>A0A6S7J1T8</accession>
<dbReference type="AlphaFoldDB" id="A0A6S7J1T8"/>
<proteinExistence type="predicted"/>
<reference evidence="1" key="1">
    <citation type="submission" date="2020-04" db="EMBL/GenBank/DDBJ databases">
        <authorList>
            <person name="Alioto T."/>
            <person name="Alioto T."/>
            <person name="Gomez Garrido J."/>
        </authorList>
    </citation>
    <scope>NUCLEOTIDE SEQUENCE</scope>
    <source>
        <strain evidence="1">A484AB</strain>
    </source>
</reference>